<dbReference type="Pfam" id="PF00550">
    <property type="entry name" value="PP-binding"/>
    <property type="match status" value="2"/>
</dbReference>
<dbReference type="InterPro" id="IPR010071">
    <property type="entry name" value="AA_adenyl_dom"/>
</dbReference>
<organism evidence="6 7">
    <name type="scientific">Nonomuraea muscovyensis</name>
    <dbReference type="NCBI Taxonomy" id="1124761"/>
    <lineage>
        <taxon>Bacteria</taxon>
        <taxon>Bacillati</taxon>
        <taxon>Actinomycetota</taxon>
        <taxon>Actinomycetes</taxon>
        <taxon>Streptosporangiales</taxon>
        <taxon>Streptosporangiaceae</taxon>
        <taxon>Nonomuraea</taxon>
    </lineage>
</organism>
<evidence type="ECO:0000256" key="3">
    <source>
        <dbReference type="ARBA" id="ARBA00022553"/>
    </source>
</evidence>
<dbReference type="InterPro" id="IPR025110">
    <property type="entry name" value="AMP-bd_C"/>
</dbReference>
<dbReference type="PANTHER" id="PTHR45527">
    <property type="entry name" value="NONRIBOSOMAL PEPTIDE SYNTHETASE"/>
    <property type="match status" value="1"/>
</dbReference>
<dbReference type="PROSITE" id="PS00012">
    <property type="entry name" value="PHOSPHOPANTETHEINE"/>
    <property type="match status" value="2"/>
</dbReference>
<dbReference type="GO" id="GO:0047527">
    <property type="term" value="F:2,3-dihydroxybenzoate-serine ligase activity"/>
    <property type="evidence" value="ECO:0007669"/>
    <property type="project" value="TreeGrafter"/>
</dbReference>
<dbReference type="SUPFAM" id="SSF47336">
    <property type="entry name" value="ACP-like"/>
    <property type="match status" value="2"/>
</dbReference>
<comment type="cofactor">
    <cofactor evidence="1">
        <name>pantetheine 4'-phosphate</name>
        <dbReference type="ChEBI" id="CHEBI:47942"/>
    </cofactor>
</comment>
<gene>
    <name evidence="6" type="ORF">FHU36_004778</name>
</gene>
<dbReference type="Gene3D" id="2.30.38.10">
    <property type="entry name" value="Luciferase, Domain 3"/>
    <property type="match status" value="1"/>
</dbReference>
<dbReference type="FunFam" id="1.10.1200.10:FF:000016">
    <property type="entry name" value="Non-ribosomal peptide synthase"/>
    <property type="match status" value="1"/>
</dbReference>
<evidence type="ECO:0000256" key="4">
    <source>
        <dbReference type="SAM" id="MobiDB-lite"/>
    </source>
</evidence>
<dbReference type="Proteomes" id="UP000583800">
    <property type="component" value="Unassembled WGS sequence"/>
</dbReference>
<dbReference type="FunFam" id="3.30.300.30:FF:000015">
    <property type="entry name" value="Nonribosomal peptide synthase SidD"/>
    <property type="match status" value="1"/>
</dbReference>
<reference evidence="6 7" key="1">
    <citation type="submission" date="2020-08" db="EMBL/GenBank/DDBJ databases">
        <title>Sequencing the genomes of 1000 actinobacteria strains.</title>
        <authorList>
            <person name="Klenk H.-P."/>
        </authorList>
    </citation>
    <scope>NUCLEOTIDE SEQUENCE [LARGE SCALE GENOMIC DNA]</scope>
    <source>
        <strain evidence="6 7">DSM 45913</strain>
    </source>
</reference>
<keyword evidence="2" id="KW-0596">Phosphopantetheine</keyword>
<dbReference type="GO" id="GO:0009366">
    <property type="term" value="C:enterobactin synthetase complex"/>
    <property type="evidence" value="ECO:0007669"/>
    <property type="project" value="TreeGrafter"/>
</dbReference>
<dbReference type="CDD" id="cd19531">
    <property type="entry name" value="LCL_NRPS-like"/>
    <property type="match status" value="2"/>
</dbReference>
<dbReference type="Gene3D" id="3.40.50.12780">
    <property type="entry name" value="N-terminal domain of ligase-like"/>
    <property type="match status" value="1"/>
</dbReference>
<evidence type="ECO:0000256" key="2">
    <source>
        <dbReference type="ARBA" id="ARBA00022450"/>
    </source>
</evidence>
<dbReference type="InterPro" id="IPR045851">
    <property type="entry name" value="AMP-bd_C_sf"/>
</dbReference>
<dbReference type="Pfam" id="PF00668">
    <property type="entry name" value="Condensation"/>
    <property type="match status" value="2"/>
</dbReference>
<feature type="domain" description="Carrier" evidence="5">
    <location>
        <begin position="962"/>
        <end position="1033"/>
    </location>
</feature>
<dbReference type="EMBL" id="JACHJB010000002">
    <property type="protein sequence ID" value="MBB6348233.1"/>
    <property type="molecule type" value="Genomic_DNA"/>
</dbReference>
<dbReference type="InterPro" id="IPR020806">
    <property type="entry name" value="PKS_PP-bd"/>
</dbReference>
<evidence type="ECO:0000259" key="5">
    <source>
        <dbReference type="PROSITE" id="PS50075"/>
    </source>
</evidence>
<feature type="compositionally biased region" description="Low complexity" evidence="4">
    <location>
        <begin position="1035"/>
        <end position="1050"/>
    </location>
</feature>
<dbReference type="InterPro" id="IPR020845">
    <property type="entry name" value="AMP-binding_CS"/>
</dbReference>
<dbReference type="InterPro" id="IPR029058">
    <property type="entry name" value="AB_hydrolase_fold"/>
</dbReference>
<protein>
    <submittedName>
        <fullName evidence="6">Amino acid adenylation domain-containing protein</fullName>
    </submittedName>
</protein>
<dbReference type="Gene3D" id="3.40.50.1820">
    <property type="entry name" value="alpha/beta hydrolase"/>
    <property type="match status" value="2"/>
</dbReference>
<dbReference type="GO" id="GO:0072330">
    <property type="term" value="P:monocarboxylic acid biosynthetic process"/>
    <property type="evidence" value="ECO:0007669"/>
    <property type="project" value="UniProtKB-ARBA"/>
</dbReference>
<dbReference type="FunFam" id="3.40.50.12780:FF:000012">
    <property type="entry name" value="Non-ribosomal peptide synthetase"/>
    <property type="match status" value="1"/>
</dbReference>
<feature type="domain" description="Carrier" evidence="5">
    <location>
        <begin position="2003"/>
        <end position="2078"/>
    </location>
</feature>
<dbReference type="SUPFAM" id="SSF52777">
    <property type="entry name" value="CoA-dependent acyltransferases"/>
    <property type="match status" value="4"/>
</dbReference>
<keyword evidence="3" id="KW-0597">Phosphoprotein</keyword>
<proteinExistence type="predicted"/>
<feature type="region of interest" description="Disordered" evidence="4">
    <location>
        <begin position="1035"/>
        <end position="1077"/>
    </location>
</feature>
<dbReference type="GO" id="GO:0009239">
    <property type="term" value="P:enterobactin biosynthetic process"/>
    <property type="evidence" value="ECO:0007669"/>
    <property type="project" value="TreeGrafter"/>
</dbReference>
<evidence type="ECO:0000313" key="7">
    <source>
        <dbReference type="Proteomes" id="UP000583800"/>
    </source>
</evidence>
<dbReference type="GO" id="GO:0031177">
    <property type="term" value="F:phosphopantetheine binding"/>
    <property type="evidence" value="ECO:0007669"/>
    <property type="project" value="InterPro"/>
</dbReference>
<comment type="caution">
    <text evidence="6">The sequence shown here is derived from an EMBL/GenBank/DDBJ whole genome shotgun (WGS) entry which is preliminary data.</text>
</comment>
<dbReference type="GO" id="GO:0008610">
    <property type="term" value="P:lipid biosynthetic process"/>
    <property type="evidence" value="ECO:0007669"/>
    <property type="project" value="UniProtKB-ARBA"/>
</dbReference>
<dbReference type="InterPro" id="IPR009081">
    <property type="entry name" value="PP-bd_ACP"/>
</dbReference>
<dbReference type="FunFam" id="3.40.50.980:FF:000001">
    <property type="entry name" value="Non-ribosomal peptide synthetase"/>
    <property type="match status" value="1"/>
</dbReference>
<dbReference type="RefSeq" id="WP_185086036.1">
    <property type="nucleotide sequence ID" value="NZ_JACHJB010000002.1"/>
</dbReference>
<dbReference type="Pfam" id="PF13193">
    <property type="entry name" value="AMP-binding_C"/>
    <property type="match status" value="2"/>
</dbReference>
<accession>A0A7X0C4Y8</accession>
<dbReference type="SUPFAM" id="SSF56801">
    <property type="entry name" value="Acetyl-CoA synthetase-like"/>
    <property type="match status" value="2"/>
</dbReference>
<dbReference type="SMART" id="SM00823">
    <property type="entry name" value="PKS_PP"/>
    <property type="match status" value="2"/>
</dbReference>
<dbReference type="GO" id="GO:0005829">
    <property type="term" value="C:cytosol"/>
    <property type="evidence" value="ECO:0007669"/>
    <property type="project" value="TreeGrafter"/>
</dbReference>
<feature type="region of interest" description="Disordered" evidence="4">
    <location>
        <begin position="1855"/>
        <end position="1884"/>
    </location>
</feature>
<dbReference type="Gene3D" id="3.40.50.980">
    <property type="match status" value="2"/>
</dbReference>
<dbReference type="InterPro" id="IPR036736">
    <property type="entry name" value="ACP-like_sf"/>
</dbReference>
<dbReference type="Gene3D" id="3.30.559.10">
    <property type="entry name" value="Chloramphenicol acetyltransferase-like domain"/>
    <property type="match status" value="2"/>
</dbReference>
<dbReference type="PROSITE" id="PS00455">
    <property type="entry name" value="AMP_BINDING"/>
    <property type="match status" value="2"/>
</dbReference>
<dbReference type="InterPro" id="IPR042099">
    <property type="entry name" value="ANL_N_sf"/>
</dbReference>
<dbReference type="Gene3D" id="3.30.300.30">
    <property type="match status" value="2"/>
</dbReference>
<dbReference type="PANTHER" id="PTHR45527:SF1">
    <property type="entry name" value="FATTY ACID SYNTHASE"/>
    <property type="match status" value="1"/>
</dbReference>
<dbReference type="InterPro" id="IPR023213">
    <property type="entry name" value="CAT-like_dom_sf"/>
</dbReference>
<dbReference type="InterPro" id="IPR001242">
    <property type="entry name" value="Condensation_dom"/>
</dbReference>
<sequence length="2098" mass="221582">MKTGPLSSAQERLWFLNRLDPDDPSYNTAYAYRLSGDLDVAALEAAFTAVAARHDALRTRFPEVGGRPVAVVEDPSPVTVERVEAGSPEEARLIVGTRTNTVPDLAERPPLRVTLVRLGPRDHVLCVVLHHINGDGWSFNVLRAEVAAHYAGRGLPGEPPPQYSEHVLDLPVFDSSVSDSSVSDPSVTDPSGGDLGWWTARLAGAPVLELPTDRPRPAQRGTAGGDVRFRVAPSLVAAVTELARTSRCTPYMVLLAAYQVLLSRHSGQTDFCVGTPSAGRTSTELEQMIGYLSTTMVLRCDLSGEPAFAELLRRTRKTVLEGLAHPGAAFERLVGALGLARDPSRTPLFQTMFAVHTHGEIDDPLPGLRAEPFPLGWHPARTDLSLDLHAEPDGSLLGVLVFSEELFDRDTAERLAQRYLTLLAAAAAEPATPIGRLPLLPPGERALLGAWNDTAAPLPPLTLVDLVLDQAAATPDAVAVTGDDGAGLTYGELVARAAGLAGSLGERGVGRGSLVALRLSRGPAMLVALLGVAMSGAAYLPVDPEYPEARVAYVLEDSGAALVLDDDELAARLHAGPSPAVVERPAPGDTAYVLYTSGSTGRPKGVVVPHRALANFLLAMRSLVGSSPSDVWLGLTSLSFDISALELYLPLTTGGRVVIAGSGTARDGAALARLISSAGVTHVQATPSGWRVLLAGDLPPLVALAGGEPLPPRLAAELRARTRRLVNMYGPTETTIWSTAWEVPARPGRVSIGRPIANTTVHVVDAAGVPVPVGVPGELLIGGAGLATGYLGRPELTAERFAEHAGERVYRTGDVVRWLAGGELEFLGRTDDQVKLRGHRIELGEIEAVLEAHPAVAQAVAAVRDDLLVAFAVPSTAAPAAGLDAGFDAPPDAGPDAGFDTAPAAGFDAGALRAFAAARLPAFMVPAAIVPLGELPLTPNGKVDRGRLPTVHASAAPGPATAPRTAGERLVAEVFAEVLGLDGVGAEDDFFALGGHSLLATRVTSRLPGRIPVRALFSRPTVAALAELLDEARPGQADGQADGQAGVQAGRQGGGQVAVRGDGERDGPLPRPAGEPPVLSRLQERLWFLHRLDPGDAAYNMWVVRRLRGPLDVAALERALAALVARHESLRTRYPEIDGVPVAVVEPPGPVPVEILTAPPDRAEELVAERTNAPFDLAERPPMRVTLIEAGRDDHVLCVVLHHINGDGWSLNVLLDELARLYSGERPPPPALQYGDVARWQRDRRQDDLAAYWEAKLAGRTPLLLPADRPRVSPPAREAAFHSFRLPAAEVERLAARGRERGATLFVMLMAAYQAVLAAQTGQRDITVATVTSGRDRDELLATIGYFADVVPIRQDAGGVRSFGELVERTRDTVLDAFAHQGVPLERAPAFDTMAILHTQDTGVAPAAFAGLEAAPFAHGFRQVKFELMLEAWQDEHELLVVLSYDAALFDPGTIEALGGRLDRLLRQDPGDPPHLLDEADHALLHRLGSGPAMPGGPPAEVPDLVADAVREHGGSAAVGSLTYRELDERALELAGLLQAKGVRPGDVVGVCLGRTPDAVAALLAVWRAGGAYLPLDPAHPADRLAFQLADSGASLVLTSADLADRLPAGVPPARTRERGGPWTPVRRGELAYVIYTSGSTGPPKGVAVEHRNLAARVAWMVREYGLGPGDRVAQFASLGFDTHAEEIYPALVAGARLELLPDGAVTLPDHLDGLTVLDLPTAYWHHLVDQLGEIAWPDTLRLVILGGEQVHGAAVARWFERFGDRVRLVNTYGPTEATIIATAGDLDRSPGRPPIGRPIACTTAYVLDADGRLAPPGAAGELYVGGAGVARGYLGRPGLTAERFGTFDGVRVTTGRPGHPDPGPTPASVTAPASSSGGERVYQTGDRVRWRRDGRLEFLGRLDDQVKVRGHRVEPGEIEARLLAHPDVGEAAVVAGGDTLTGYVVGAVDVGELPAFLAAALPPYMVPGAWVRLDRLPLTPNGKVDRAALPAPRAARAGGRLAPRTDAEALVGDVFAEVLDVSEPGADDDFFTLGGHSLLAVRVVARLRAVAGVEVPIRALFTAPTVEGLARTVEDLLLAELAEMSDEEAARLARELT</sequence>
<dbReference type="CDD" id="cd05930">
    <property type="entry name" value="A_NRPS"/>
    <property type="match status" value="1"/>
</dbReference>
<evidence type="ECO:0000256" key="1">
    <source>
        <dbReference type="ARBA" id="ARBA00001957"/>
    </source>
</evidence>
<dbReference type="GO" id="GO:0043041">
    <property type="term" value="P:amino acid activation for nonribosomal peptide biosynthetic process"/>
    <property type="evidence" value="ECO:0007669"/>
    <property type="project" value="TreeGrafter"/>
</dbReference>
<evidence type="ECO:0000313" key="6">
    <source>
        <dbReference type="EMBL" id="MBB6348233.1"/>
    </source>
</evidence>
<dbReference type="PROSITE" id="PS50075">
    <property type="entry name" value="CARRIER"/>
    <property type="match status" value="2"/>
</dbReference>
<dbReference type="Gene3D" id="3.30.559.30">
    <property type="entry name" value="Nonribosomal peptide synthetase, condensation domain"/>
    <property type="match status" value="2"/>
</dbReference>
<dbReference type="InterPro" id="IPR006162">
    <property type="entry name" value="Ppantetheine_attach_site"/>
</dbReference>
<feature type="compositionally biased region" description="Low complexity" evidence="4">
    <location>
        <begin position="1867"/>
        <end position="1879"/>
    </location>
</feature>
<dbReference type="Pfam" id="PF00501">
    <property type="entry name" value="AMP-binding"/>
    <property type="match status" value="2"/>
</dbReference>
<keyword evidence="7" id="KW-1185">Reference proteome</keyword>
<dbReference type="NCBIfam" id="TIGR01733">
    <property type="entry name" value="AA-adenyl-dom"/>
    <property type="match status" value="2"/>
</dbReference>
<dbReference type="InterPro" id="IPR000873">
    <property type="entry name" value="AMP-dep_synth/lig_dom"/>
</dbReference>
<name>A0A7X0C4Y8_9ACTN</name>